<gene>
    <name evidence="2" type="ORF">GBK04_15485</name>
</gene>
<dbReference type="EMBL" id="WHLY01000002">
    <property type="protein sequence ID" value="MPR34717.1"/>
    <property type="molecule type" value="Genomic_DNA"/>
</dbReference>
<dbReference type="GO" id="GO:0004519">
    <property type="term" value="F:endonuclease activity"/>
    <property type="evidence" value="ECO:0007669"/>
    <property type="project" value="UniProtKB-KW"/>
</dbReference>
<accession>A0A7C9BIR2</accession>
<dbReference type="InterPro" id="IPR008538">
    <property type="entry name" value="Uma2"/>
</dbReference>
<reference evidence="2 3" key="1">
    <citation type="submission" date="2019-10" db="EMBL/GenBank/DDBJ databases">
        <title>Draft Genome Sequence of Cytophagaceae sp. SJW1-29.</title>
        <authorList>
            <person name="Choi A."/>
        </authorList>
    </citation>
    <scope>NUCLEOTIDE SEQUENCE [LARGE SCALE GENOMIC DNA]</scope>
    <source>
        <strain evidence="2 3">SJW1-29</strain>
    </source>
</reference>
<dbReference type="CDD" id="cd06260">
    <property type="entry name" value="DUF820-like"/>
    <property type="match status" value="1"/>
</dbReference>
<feature type="domain" description="Putative restriction endonuclease" evidence="1">
    <location>
        <begin position="19"/>
        <end position="189"/>
    </location>
</feature>
<evidence type="ECO:0000313" key="3">
    <source>
        <dbReference type="Proteomes" id="UP000479293"/>
    </source>
</evidence>
<dbReference type="InterPro" id="IPR011335">
    <property type="entry name" value="Restrct_endonuc-II-like"/>
</dbReference>
<protein>
    <submittedName>
        <fullName evidence="2">Uma2 family endonuclease</fullName>
    </submittedName>
</protein>
<dbReference type="RefSeq" id="WP_152761169.1">
    <property type="nucleotide sequence ID" value="NZ_WHLY01000002.1"/>
</dbReference>
<comment type="caution">
    <text evidence="2">The sequence shown here is derived from an EMBL/GenBank/DDBJ whole genome shotgun (WGS) entry which is preliminary data.</text>
</comment>
<name>A0A7C9BIR2_9BACT</name>
<dbReference type="InterPro" id="IPR012296">
    <property type="entry name" value="Nuclease_put_TT1808"/>
</dbReference>
<sequence length="197" mass="22468">MALITELSQLDLNGTYSYADYLKWQFQERVELLRGKIFKMSPAPSVRHQRVAANLFLAMGNRLSGNSCQFFFAPFDVRLYNRKKSQKASQEIVTVVQPDLCVICDASKLDEQGCNGAPDLVVEILSPGNTKREMKDKFELYEEAGVREYWLVHPLDESVQIYFLNEAECYIGLQPATEIAKSAIFPDLNVDLVEVFR</sequence>
<keyword evidence="2" id="KW-0255">Endonuclease</keyword>
<organism evidence="2 3">
    <name type="scientific">Salmonirosea aquatica</name>
    <dbReference type="NCBI Taxonomy" id="2654236"/>
    <lineage>
        <taxon>Bacteria</taxon>
        <taxon>Pseudomonadati</taxon>
        <taxon>Bacteroidota</taxon>
        <taxon>Cytophagia</taxon>
        <taxon>Cytophagales</taxon>
        <taxon>Spirosomataceae</taxon>
        <taxon>Salmonirosea</taxon>
    </lineage>
</organism>
<keyword evidence="2" id="KW-0378">Hydrolase</keyword>
<proteinExistence type="predicted"/>
<dbReference type="AlphaFoldDB" id="A0A7C9BIR2"/>
<dbReference type="PANTHER" id="PTHR36558:SF1">
    <property type="entry name" value="RESTRICTION ENDONUCLEASE DOMAIN-CONTAINING PROTEIN-RELATED"/>
    <property type="match status" value="1"/>
</dbReference>
<dbReference type="Gene3D" id="3.90.1570.10">
    <property type="entry name" value="tt1808, chain A"/>
    <property type="match status" value="1"/>
</dbReference>
<keyword evidence="3" id="KW-1185">Reference proteome</keyword>
<evidence type="ECO:0000313" key="2">
    <source>
        <dbReference type="EMBL" id="MPR34717.1"/>
    </source>
</evidence>
<dbReference type="Proteomes" id="UP000479293">
    <property type="component" value="Unassembled WGS sequence"/>
</dbReference>
<dbReference type="PANTHER" id="PTHR36558">
    <property type="entry name" value="GLR1098 PROTEIN"/>
    <property type="match status" value="1"/>
</dbReference>
<dbReference type="Pfam" id="PF05685">
    <property type="entry name" value="Uma2"/>
    <property type="match status" value="1"/>
</dbReference>
<dbReference type="SUPFAM" id="SSF52980">
    <property type="entry name" value="Restriction endonuclease-like"/>
    <property type="match status" value="1"/>
</dbReference>
<keyword evidence="2" id="KW-0540">Nuclease</keyword>
<evidence type="ECO:0000259" key="1">
    <source>
        <dbReference type="Pfam" id="PF05685"/>
    </source>
</evidence>